<dbReference type="EMBL" id="NFLJ01000011">
    <property type="protein sequence ID" value="OUQ35005.1"/>
    <property type="molecule type" value="Genomic_DNA"/>
</dbReference>
<dbReference type="Proteomes" id="UP000195305">
    <property type="component" value="Unassembled WGS sequence"/>
</dbReference>
<keyword evidence="1" id="KW-0472">Membrane</keyword>
<feature type="transmembrane region" description="Helical" evidence="1">
    <location>
        <begin position="168"/>
        <end position="189"/>
    </location>
</feature>
<sequence>MRGMGTIANVLAIIIGGSLGLFCKNLLKDRYQETIMKATGIATMFLALSGTLSKMFVIQQVGIQTTGSMNVILSLVIGALIGEMIDIDHLFEKFGNWLKLKTKSQGDHQFVNAFVTASLTVCIGAMAIMGAIQDGIYANPSILFAKAVLDFVIILVMSSSMGKGCSFAFIPVAFLQGALTALSVGLAPFMTTSLLNHLDMVGNILIFCVGINLIWPRTIRVANLLPALVISIILSF</sequence>
<comment type="caution">
    <text evidence="2">The sequence shown here is derived from an EMBL/GenBank/DDBJ whole genome shotgun (WGS) entry which is preliminary data.</text>
</comment>
<dbReference type="PANTHER" id="PTHR36111:SF2">
    <property type="entry name" value="INNER MEMBRANE PROTEIN"/>
    <property type="match status" value="1"/>
</dbReference>
<accession>A0A1Y4SYL5</accession>
<gene>
    <name evidence="2" type="ORF">B5E75_04985</name>
</gene>
<name>A0A1Y4SYL5_9FIRM</name>
<dbReference type="PANTHER" id="PTHR36111">
    <property type="entry name" value="INNER MEMBRANE PROTEIN-RELATED"/>
    <property type="match status" value="1"/>
</dbReference>
<organism evidence="2 3">
    <name type="scientific">Massilimicrobiota timonensis</name>
    <dbReference type="NCBI Taxonomy" id="1776392"/>
    <lineage>
        <taxon>Bacteria</taxon>
        <taxon>Bacillati</taxon>
        <taxon>Bacillota</taxon>
        <taxon>Erysipelotrichia</taxon>
        <taxon>Erysipelotrichales</taxon>
        <taxon>Erysipelotrichaceae</taxon>
        <taxon>Massilimicrobiota</taxon>
    </lineage>
</organism>
<dbReference type="Pfam" id="PF04474">
    <property type="entry name" value="DUF554"/>
    <property type="match status" value="1"/>
</dbReference>
<evidence type="ECO:0008006" key="4">
    <source>
        <dbReference type="Google" id="ProtNLM"/>
    </source>
</evidence>
<keyword evidence="1" id="KW-0812">Transmembrane</keyword>
<evidence type="ECO:0000313" key="2">
    <source>
        <dbReference type="EMBL" id="OUQ35005.1"/>
    </source>
</evidence>
<feature type="transmembrane region" description="Helical" evidence="1">
    <location>
        <begin position="6"/>
        <end position="27"/>
    </location>
</feature>
<dbReference type="OrthoDB" id="9797976at2"/>
<feature type="transmembrane region" description="Helical" evidence="1">
    <location>
        <begin position="111"/>
        <end position="132"/>
    </location>
</feature>
<proteinExistence type="predicted"/>
<feature type="transmembrane region" description="Helical" evidence="1">
    <location>
        <begin position="138"/>
        <end position="156"/>
    </location>
</feature>
<evidence type="ECO:0000256" key="1">
    <source>
        <dbReference type="SAM" id="Phobius"/>
    </source>
</evidence>
<reference evidence="2 3" key="1">
    <citation type="journal article" date="2018" name="BMC Genomics">
        <title>Whole genome sequencing and function prediction of 133 gut anaerobes isolated from chicken caecum in pure cultures.</title>
        <authorList>
            <person name="Medvecky M."/>
            <person name="Cejkova D."/>
            <person name="Polansky O."/>
            <person name="Karasova D."/>
            <person name="Kubasova T."/>
            <person name="Cizek A."/>
            <person name="Rychlik I."/>
        </authorList>
    </citation>
    <scope>NUCLEOTIDE SEQUENCE [LARGE SCALE GENOMIC DNA]</scope>
    <source>
        <strain evidence="2 3">An13</strain>
    </source>
</reference>
<protein>
    <recommendedName>
        <fullName evidence="4">DUF554 domain-containing protein</fullName>
    </recommendedName>
</protein>
<feature type="transmembrane region" description="Helical" evidence="1">
    <location>
        <begin position="195"/>
        <end position="215"/>
    </location>
</feature>
<dbReference type="AlphaFoldDB" id="A0A1Y4SYL5"/>
<keyword evidence="1" id="KW-1133">Transmembrane helix</keyword>
<keyword evidence="3" id="KW-1185">Reference proteome</keyword>
<dbReference type="InterPro" id="IPR007563">
    <property type="entry name" value="DUF554"/>
</dbReference>
<evidence type="ECO:0000313" key="3">
    <source>
        <dbReference type="Proteomes" id="UP000195305"/>
    </source>
</evidence>